<dbReference type="RefSeq" id="WP_149109126.1">
    <property type="nucleotide sequence ID" value="NZ_CP042425.1"/>
</dbReference>
<accession>A0A5C1AB14</accession>
<feature type="signal peptide" evidence="1">
    <location>
        <begin position="1"/>
        <end position="17"/>
    </location>
</feature>
<keyword evidence="2" id="KW-0645">Protease</keyword>
<evidence type="ECO:0000313" key="2">
    <source>
        <dbReference type="EMBL" id="QEL14218.1"/>
    </source>
</evidence>
<feature type="chain" id="PRO_5022870130" evidence="1">
    <location>
        <begin position="18"/>
        <end position="451"/>
    </location>
</feature>
<dbReference type="GO" id="GO:0008233">
    <property type="term" value="F:peptidase activity"/>
    <property type="evidence" value="ECO:0007669"/>
    <property type="project" value="UniProtKB-KW"/>
</dbReference>
<organism evidence="2 3">
    <name type="scientific">Limnoglobus roseus</name>
    <dbReference type="NCBI Taxonomy" id="2598579"/>
    <lineage>
        <taxon>Bacteria</taxon>
        <taxon>Pseudomonadati</taxon>
        <taxon>Planctomycetota</taxon>
        <taxon>Planctomycetia</taxon>
        <taxon>Gemmatales</taxon>
        <taxon>Gemmataceae</taxon>
        <taxon>Limnoglobus</taxon>
    </lineage>
</organism>
<sequence length="451" mass="48028">MSTSLPLLLLLAAGSSAAPPPVKSPDLAKPIELMLPSAPDDAVLAGNGQYIAFTCPEAKQIAVVDVTAGTIAKTIPFTEEDVRTVGTLSRLFVYTPRARSFQGYKVGKFEEDDKPKFLPATAPNEGIGSLVAAPGVDGLVILQFPKAKLTAGFGIFQPKPGFGALNWSHFGPTNAWGPVELRISHTGTLLVGWGGGYAGLEAAVIRGVRADVWEDQYKYGPVPWAMPSADGQYIYLSAGQLTRTMTFAGGQKKDQPYTFPAVDPGFYLTAPASEALAEGKGDRPVTRNSHGSGAMREVTLYTADNQQVVSVKADVLNVKMDLPPEKRVFFYNAASMLVRVGGPKKTTVKLERLSLKDELDKAGGDYLVVASAPTTATRNNKFTYPLTVLSKKGGVTAKLDRGPAGMKVSGTTLTWDVPFGFKDRYASFQVSVSDASGKTVLHLGQLVILNP</sequence>
<proteinExistence type="predicted"/>
<reference evidence="3" key="1">
    <citation type="submission" date="2019-08" db="EMBL/GenBank/DDBJ databases">
        <title>Limnoglobus roseus gen. nov., sp. nov., a novel freshwater planctomycete with a giant genome from the family Gemmataceae.</title>
        <authorList>
            <person name="Kulichevskaya I.S."/>
            <person name="Naumoff D.G."/>
            <person name="Miroshnikov K."/>
            <person name="Ivanova A."/>
            <person name="Philippov D.A."/>
            <person name="Hakobyan A."/>
            <person name="Rijpstra I.C."/>
            <person name="Sinninghe Damste J.S."/>
            <person name="Liesack W."/>
            <person name="Dedysh S.N."/>
        </authorList>
    </citation>
    <scope>NUCLEOTIDE SEQUENCE [LARGE SCALE GENOMIC DNA]</scope>
    <source>
        <strain evidence="3">PX52</strain>
    </source>
</reference>
<dbReference type="Proteomes" id="UP000324974">
    <property type="component" value="Chromosome"/>
</dbReference>
<dbReference type="GO" id="GO:0006508">
    <property type="term" value="P:proteolysis"/>
    <property type="evidence" value="ECO:0007669"/>
    <property type="project" value="UniProtKB-KW"/>
</dbReference>
<protein>
    <submittedName>
        <fullName evidence="2">Serine protease</fullName>
    </submittedName>
</protein>
<keyword evidence="2" id="KW-0378">Hydrolase</keyword>
<keyword evidence="3" id="KW-1185">Reference proteome</keyword>
<evidence type="ECO:0000313" key="3">
    <source>
        <dbReference type="Proteomes" id="UP000324974"/>
    </source>
</evidence>
<name>A0A5C1AB14_9BACT</name>
<gene>
    <name evidence="2" type="ORF">PX52LOC_01088</name>
</gene>
<keyword evidence="1" id="KW-0732">Signal</keyword>
<dbReference type="EMBL" id="CP042425">
    <property type="protein sequence ID" value="QEL14218.1"/>
    <property type="molecule type" value="Genomic_DNA"/>
</dbReference>
<dbReference type="AlphaFoldDB" id="A0A5C1AB14"/>
<dbReference type="KEGG" id="lrs:PX52LOC_01088"/>
<evidence type="ECO:0000256" key="1">
    <source>
        <dbReference type="SAM" id="SignalP"/>
    </source>
</evidence>